<organism evidence="2 3">
    <name type="scientific">Bacteroides xylanisolvens</name>
    <dbReference type="NCBI Taxonomy" id="371601"/>
    <lineage>
        <taxon>Bacteria</taxon>
        <taxon>Pseudomonadati</taxon>
        <taxon>Bacteroidota</taxon>
        <taxon>Bacteroidia</taxon>
        <taxon>Bacteroidales</taxon>
        <taxon>Bacteroidaceae</taxon>
        <taxon>Bacteroides</taxon>
    </lineage>
</organism>
<keyword evidence="2" id="KW-0808">Transferase</keyword>
<dbReference type="Proteomes" id="UP000438288">
    <property type="component" value="Unassembled WGS sequence"/>
</dbReference>
<gene>
    <name evidence="2" type="ORF">GAZ43_24070</name>
</gene>
<protein>
    <submittedName>
        <fullName evidence="2">Glycosyltransferase family 4 protein</fullName>
    </submittedName>
</protein>
<accession>A0A7J5Q5F4</accession>
<dbReference type="EMBL" id="WDCP01000101">
    <property type="protein sequence ID" value="KAB6336041.1"/>
    <property type="molecule type" value="Genomic_DNA"/>
</dbReference>
<dbReference type="GO" id="GO:0016757">
    <property type="term" value="F:glycosyltransferase activity"/>
    <property type="evidence" value="ECO:0007669"/>
    <property type="project" value="InterPro"/>
</dbReference>
<comment type="caution">
    <text evidence="2">The sequence shown here is derived from an EMBL/GenBank/DDBJ whole genome shotgun (WGS) entry which is preliminary data.</text>
</comment>
<evidence type="ECO:0000313" key="3">
    <source>
        <dbReference type="Proteomes" id="UP000438288"/>
    </source>
</evidence>
<proteinExistence type="predicted"/>
<dbReference type="PANTHER" id="PTHR12526:SF628">
    <property type="entry name" value="MANNOSYLGLUCOSYLGLYCERATE SYNTHASE"/>
    <property type="match status" value="1"/>
</dbReference>
<name>A0A7J5Q5F4_9BACE</name>
<dbReference type="AlphaFoldDB" id="A0A7J5Q5F4"/>
<feature type="domain" description="Glycosyl transferase family 1" evidence="1">
    <location>
        <begin position="208"/>
        <end position="362"/>
    </location>
</feature>
<dbReference type="InterPro" id="IPR001296">
    <property type="entry name" value="Glyco_trans_1"/>
</dbReference>
<evidence type="ECO:0000259" key="1">
    <source>
        <dbReference type="Pfam" id="PF00534"/>
    </source>
</evidence>
<dbReference type="RefSeq" id="WP_151927510.1">
    <property type="nucleotide sequence ID" value="NZ_JABFCE010000021.1"/>
</dbReference>
<reference evidence="2 3" key="1">
    <citation type="journal article" date="2019" name="Nat. Med.">
        <title>A library of human gut bacterial isolates paired with longitudinal multiomics data enables mechanistic microbiome research.</title>
        <authorList>
            <person name="Poyet M."/>
            <person name="Groussin M."/>
            <person name="Gibbons S.M."/>
            <person name="Avila-Pacheco J."/>
            <person name="Jiang X."/>
            <person name="Kearney S.M."/>
            <person name="Perrotta A.R."/>
            <person name="Berdy B."/>
            <person name="Zhao S."/>
            <person name="Lieberman T.D."/>
            <person name="Swanson P.K."/>
            <person name="Smith M."/>
            <person name="Roesemann S."/>
            <person name="Alexander J.E."/>
            <person name="Rich S.A."/>
            <person name="Livny J."/>
            <person name="Vlamakis H."/>
            <person name="Clish C."/>
            <person name="Bullock K."/>
            <person name="Deik A."/>
            <person name="Scott J."/>
            <person name="Pierce K.A."/>
            <person name="Xavier R.J."/>
            <person name="Alm E.J."/>
        </authorList>
    </citation>
    <scope>NUCLEOTIDE SEQUENCE [LARGE SCALE GENOMIC DNA]</scope>
    <source>
        <strain evidence="2 3">BIOML-A16</strain>
    </source>
</reference>
<dbReference type="PANTHER" id="PTHR12526">
    <property type="entry name" value="GLYCOSYLTRANSFERASE"/>
    <property type="match status" value="1"/>
</dbReference>
<dbReference type="SUPFAM" id="SSF53756">
    <property type="entry name" value="UDP-Glycosyltransferase/glycogen phosphorylase"/>
    <property type="match status" value="1"/>
</dbReference>
<dbReference type="Gene3D" id="3.40.50.2000">
    <property type="entry name" value="Glycogen Phosphorylase B"/>
    <property type="match status" value="2"/>
</dbReference>
<dbReference type="Pfam" id="PF00534">
    <property type="entry name" value="Glycos_transf_1"/>
    <property type="match status" value="1"/>
</dbReference>
<sequence>MNIAFLLRLWPVYGGGETVTISLANEMVKRGHSITIFYFKDSNAGGAGYINSSIKAVKISNIECDEYHYNSNDSIKIAIFFKTFYQIDSFDFLINQWWPVVFLSPLRDILKAKIVSVHHTALYTRSLIEGFYLKSILKRIFLPIYRLHEKERQLSVIDNLLIFSDKVLFLSPLFQNQYMQLRKPKSIEKIDWCYNPLTFNDFISAKEYGEKKKEVLFVGRLLESNKKILKLLTIWKIIQLDKELSDWSLFIVGEGKDKLFYINFVNVNNIPNVHFEGQQYPVPYYRRASIFAMTSAFEGFPMSIIEAQQNGVVPIVMNSFLSVHDTIDNDINGILIPYGNITMFANSLKSLMKDDLRRNRLALKGLDTCKRFKIETVVDRWENILREMN</sequence>
<evidence type="ECO:0000313" key="2">
    <source>
        <dbReference type="EMBL" id="KAB6336041.1"/>
    </source>
</evidence>